<evidence type="ECO:0000256" key="1">
    <source>
        <dbReference type="SAM" id="MobiDB-lite"/>
    </source>
</evidence>
<accession>A0ABR1VWU5</accession>
<comment type="caution">
    <text evidence="3">The sequence shown here is derived from an EMBL/GenBank/DDBJ whole genome shotgun (WGS) entry which is preliminary data.</text>
</comment>
<dbReference type="InterPro" id="IPR003593">
    <property type="entry name" value="AAA+_ATPase"/>
</dbReference>
<evidence type="ECO:0000313" key="3">
    <source>
        <dbReference type="EMBL" id="KAK8075707.1"/>
    </source>
</evidence>
<dbReference type="PANTHER" id="PTHR46411">
    <property type="entry name" value="FAMILY ATPASE, PUTATIVE-RELATED"/>
    <property type="match status" value="1"/>
</dbReference>
<dbReference type="SMART" id="SM00382">
    <property type="entry name" value="AAA"/>
    <property type="match status" value="1"/>
</dbReference>
<feature type="region of interest" description="Disordered" evidence="1">
    <location>
        <begin position="474"/>
        <end position="505"/>
    </location>
</feature>
<dbReference type="Pfam" id="PF22942">
    <property type="entry name" value="DUF7025"/>
    <property type="match status" value="1"/>
</dbReference>
<dbReference type="GeneID" id="92047745"/>
<dbReference type="PANTHER" id="PTHR46411:SF4">
    <property type="entry name" value="AAA+ ATPASE DOMAIN-CONTAINING PROTEIN"/>
    <property type="match status" value="1"/>
</dbReference>
<feature type="domain" description="AAA+ ATPase" evidence="2">
    <location>
        <begin position="595"/>
        <end position="721"/>
    </location>
</feature>
<proteinExistence type="predicted"/>
<dbReference type="InterPro" id="IPR054289">
    <property type="entry name" value="DUF7025"/>
</dbReference>
<gene>
    <name evidence="3" type="ORF">PG997_010370</name>
</gene>
<dbReference type="InterPro" id="IPR056599">
    <property type="entry name" value="AAA_lid_fung"/>
</dbReference>
<reference evidence="3 4" key="1">
    <citation type="submission" date="2023-01" db="EMBL/GenBank/DDBJ databases">
        <title>Analysis of 21 Apiospora genomes using comparative genomics revels a genus with tremendous synthesis potential of carbohydrate active enzymes and secondary metabolites.</title>
        <authorList>
            <person name="Sorensen T."/>
        </authorList>
    </citation>
    <scope>NUCLEOTIDE SEQUENCE [LARGE SCALE GENOMIC DNA]</scope>
    <source>
        <strain evidence="3 4">CBS 114990</strain>
    </source>
</reference>
<dbReference type="CDD" id="cd19481">
    <property type="entry name" value="RecA-like_protease"/>
    <property type="match status" value="1"/>
</dbReference>
<sequence length="825" mass="92563">MGSSIHKNCKWCPPEKEINPETHAVTVKLYKKEEHQNEIDGAGAGSEDQDRPQPEPSVLWTASVYNADTLYFNGRDKPYAIYQSSAPIDIHAGKKVERGSTTDENAPGSGSDPSTESRPRPTWTGCVFEVSRKAVTRHTKERPETDSPVTLEYTVFQSIYPTSVIIKSPFLYRVLKSLAGYYPRVFDDPAIANGYDITATHASEATSPLTFYEPWGFLLHRFLELAALAETRKPQDLEDAEDIPSWEQDVKRLEKGHAHHMVEFLSPYYDMHVVPCLEDMKQPNPKLPCRMLWYVFAPGTDVYIQTGTNARAAVVISVDCNMPKRLEEKKPDEVQVLLDLWYLDSNGIRIRRNAARQVISHYTGTKALTTLDVCPVAVWDAFDKGERRRKILEQNRLVFESLHKGHLLVHYHGPIDGSTKHYSGSVVIDHKRGLANSTVDFDQIQPPVPVKDNSTRFIEYDNIVVNTADLAEDEAVPAKSGRRSGRSSTSSNSSPDQRLPNASTVTTSLSEHQLLLLGPVIRGFALKTKQWGNYLTDAMIVKLDPYGIREVVQSDEGIKNLVVGEPELETIKGLSRRQNSKRATWAADFIEGKGTGQIILLHGPPGVGKTYTVEAVAQYLHRPLLALTIADIGTVETKVEQELIKWFTLAEAWNAVLLVDEADIFLERRQNRDLARNGLVSAFLRRMEYFKGLLFLTTNRVGQIDDAFISRVHVAIGYNALSPEDRSKIWEGFFRKLAKERAGQIQISPAAKKWVLGKAVSGEAQLNGRDIRNALQTAITLAEAECEEDPDFDAEAMTIIVDQSHFQRVMEITNMFASLFTRIDS</sequence>
<dbReference type="EMBL" id="JAQQWN010000007">
    <property type="protein sequence ID" value="KAK8075707.1"/>
    <property type="molecule type" value="Genomic_DNA"/>
</dbReference>
<dbReference type="Gene3D" id="3.40.50.300">
    <property type="entry name" value="P-loop containing nucleotide triphosphate hydrolases"/>
    <property type="match status" value="1"/>
</dbReference>
<evidence type="ECO:0000259" key="2">
    <source>
        <dbReference type="SMART" id="SM00382"/>
    </source>
</evidence>
<dbReference type="SUPFAM" id="SSF52540">
    <property type="entry name" value="P-loop containing nucleoside triphosphate hydrolases"/>
    <property type="match status" value="1"/>
</dbReference>
<name>A0ABR1VWU5_9PEZI</name>
<dbReference type="RefSeq" id="XP_066666647.1">
    <property type="nucleotide sequence ID" value="XM_066814685.1"/>
</dbReference>
<feature type="region of interest" description="Disordered" evidence="1">
    <location>
        <begin position="31"/>
        <end position="57"/>
    </location>
</feature>
<dbReference type="InterPro" id="IPR027417">
    <property type="entry name" value="P-loop_NTPase"/>
</dbReference>
<protein>
    <recommendedName>
        <fullName evidence="2">AAA+ ATPase domain-containing protein</fullName>
    </recommendedName>
</protein>
<organism evidence="3 4">
    <name type="scientific">Apiospora hydei</name>
    <dbReference type="NCBI Taxonomy" id="1337664"/>
    <lineage>
        <taxon>Eukaryota</taxon>
        <taxon>Fungi</taxon>
        <taxon>Dikarya</taxon>
        <taxon>Ascomycota</taxon>
        <taxon>Pezizomycotina</taxon>
        <taxon>Sordariomycetes</taxon>
        <taxon>Xylariomycetidae</taxon>
        <taxon>Amphisphaeriales</taxon>
        <taxon>Apiosporaceae</taxon>
        <taxon>Apiospora</taxon>
    </lineage>
</organism>
<dbReference type="Pfam" id="PF00004">
    <property type="entry name" value="AAA"/>
    <property type="match status" value="1"/>
</dbReference>
<feature type="region of interest" description="Disordered" evidence="1">
    <location>
        <begin position="96"/>
        <end position="122"/>
    </location>
</feature>
<dbReference type="InterPro" id="IPR003959">
    <property type="entry name" value="ATPase_AAA_core"/>
</dbReference>
<dbReference type="Proteomes" id="UP001433268">
    <property type="component" value="Unassembled WGS sequence"/>
</dbReference>
<feature type="non-terminal residue" evidence="3">
    <location>
        <position position="825"/>
    </location>
</feature>
<dbReference type="Pfam" id="PF23232">
    <property type="entry name" value="AAA_lid_13"/>
    <property type="match status" value="1"/>
</dbReference>
<keyword evidence="4" id="KW-1185">Reference proteome</keyword>
<evidence type="ECO:0000313" key="4">
    <source>
        <dbReference type="Proteomes" id="UP001433268"/>
    </source>
</evidence>